<evidence type="ECO:0000313" key="3">
    <source>
        <dbReference type="EMBL" id="CUQ90453.1"/>
    </source>
</evidence>
<accession>A0A174ZST0</accession>
<organism evidence="3 4">
    <name type="scientific">[Eubacterium] siraeum</name>
    <dbReference type="NCBI Taxonomy" id="39492"/>
    <lineage>
        <taxon>Bacteria</taxon>
        <taxon>Bacillati</taxon>
        <taxon>Bacillota</taxon>
        <taxon>Clostridia</taxon>
        <taxon>Eubacteriales</taxon>
        <taxon>Oscillospiraceae</taxon>
        <taxon>Oscillospiraceae incertae sedis</taxon>
    </lineage>
</organism>
<dbReference type="Proteomes" id="UP000095662">
    <property type="component" value="Unassembled WGS sequence"/>
</dbReference>
<evidence type="ECO:0000313" key="4">
    <source>
        <dbReference type="Proteomes" id="UP000095662"/>
    </source>
</evidence>
<keyword evidence="1 3" id="KW-0315">Glutamine amidotransferase</keyword>
<evidence type="ECO:0000256" key="1">
    <source>
        <dbReference type="ARBA" id="ARBA00022962"/>
    </source>
</evidence>
<protein>
    <submittedName>
        <fullName evidence="3">Predicted glutamine amidotransferase</fullName>
    </submittedName>
</protein>
<dbReference type="InterPro" id="IPR029062">
    <property type="entry name" value="Class_I_gatase-like"/>
</dbReference>
<dbReference type="EMBL" id="CZBY01000020">
    <property type="protein sequence ID" value="CUQ90453.1"/>
    <property type="molecule type" value="Genomic_DNA"/>
</dbReference>
<dbReference type="STRING" id="39492.ERS852540_02127"/>
<name>A0A174ZST0_9FIRM</name>
<proteinExistence type="predicted"/>
<evidence type="ECO:0000259" key="2">
    <source>
        <dbReference type="Pfam" id="PF07685"/>
    </source>
</evidence>
<dbReference type="Pfam" id="PF07685">
    <property type="entry name" value="GATase_3"/>
    <property type="match status" value="1"/>
</dbReference>
<keyword evidence="3" id="KW-0808">Transferase</keyword>
<dbReference type="GO" id="GO:0016740">
    <property type="term" value="F:transferase activity"/>
    <property type="evidence" value="ECO:0007669"/>
    <property type="project" value="UniProtKB-KW"/>
</dbReference>
<gene>
    <name evidence="3" type="ORF">ERS852540_02127</name>
</gene>
<sequence>MRIIHLFADLCNLYGDYGNVCGLKRALENKGQNVEVEYQSIDDEIDVSGADFVFIGSATERNQKVALDYLQSYKDNIKTALDNGTVILATGNSFEIFGQSVTDCDGIKHEGLSFFPYETVEGKERIVTDSLCATSLCGGDIIGFVNKASLTAGATSPLFDVKQGSGNSKDDNKEGVHYGNFYGTHLIGPVLIRNPQLCEYFADILIKKQ</sequence>
<dbReference type="AlphaFoldDB" id="A0A174ZST0"/>
<feature type="domain" description="CobB/CobQ-like glutamine amidotransferase" evidence="2">
    <location>
        <begin position="3"/>
        <end position="189"/>
    </location>
</feature>
<dbReference type="InterPro" id="IPR011698">
    <property type="entry name" value="GATase_3"/>
</dbReference>
<dbReference type="SUPFAM" id="SSF52317">
    <property type="entry name" value="Class I glutamine amidotransferase-like"/>
    <property type="match status" value="1"/>
</dbReference>
<reference evidence="3 4" key="1">
    <citation type="submission" date="2015-09" db="EMBL/GenBank/DDBJ databases">
        <authorList>
            <consortium name="Pathogen Informatics"/>
        </authorList>
    </citation>
    <scope>NUCLEOTIDE SEQUENCE [LARGE SCALE GENOMIC DNA]</scope>
    <source>
        <strain evidence="3 4">2789STDY5834928</strain>
    </source>
</reference>
<dbReference type="OrthoDB" id="9782045at2"/>